<reference evidence="2" key="2">
    <citation type="submission" date="2018-10" db="EMBL/GenBank/DDBJ databases">
        <title>Effector identification in a new, highly contiguous assembly of the strawberry crown rot pathogen Phytophthora cactorum.</title>
        <authorList>
            <person name="Armitage A.D."/>
            <person name="Nellist C.F."/>
            <person name="Bates H."/>
            <person name="Vickerstaff R.J."/>
            <person name="Harrison R.J."/>
        </authorList>
    </citation>
    <scope>NUCLEOTIDE SEQUENCE</scope>
    <source>
        <strain evidence="2">4040</strain>
        <strain evidence="3">P415</strain>
    </source>
</reference>
<dbReference type="AlphaFoldDB" id="A0A329SXI1"/>
<evidence type="ECO:0000313" key="4">
    <source>
        <dbReference type="EMBL" id="RAW41444.1"/>
    </source>
</evidence>
<evidence type="ECO:0000256" key="1">
    <source>
        <dbReference type="SAM" id="MobiDB-lite"/>
    </source>
</evidence>
<sequence>MFDKARLPSCWYFLLNGELEAILEIFREDVDQEVQAGMVECVLSSSRFGEPDEQPAQTLQPIAQRGIFRRTSKRHAVHPFIEGQSRGNIRLLADISNRRARAPNHSPAQTPSDHEPDSESDSDTEGFEDSEDSEAGNSSPILSIASVSPEY</sequence>
<feature type="region of interest" description="Disordered" evidence="1">
    <location>
        <begin position="93"/>
        <end position="151"/>
    </location>
</feature>
<evidence type="ECO:0000313" key="2">
    <source>
        <dbReference type="EMBL" id="KAG2941071.1"/>
    </source>
</evidence>
<dbReference type="EMBL" id="RCML01000246">
    <property type="protein sequence ID" value="KAG2983905.1"/>
    <property type="molecule type" value="Genomic_DNA"/>
</dbReference>
<dbReference type="Proteomes" id="UP000697107">
    <property type="component" value="Unassembled WGS sequence"/>
</dbReference>
<dbReference type="EMBL" id="MJFZ01000030">
    <property type="protein sequence ID" value="RAW41444.1"/>
    <property type="molecule type" value="Genomic_DNA"/>
</dbReference>
<reference evidence="4 5" key="1">
    <citation type="submission" date="2018-01" db="EMBL/GenBank/DDBJ databases">
        <title>Draft genome of the strawberry crown rot pathogen Phytophthora cactorum.</title>
        <authorList>
            <person name="Armitage A.D."/>
            <person name="Lysoe E."/>
            <person name="Nellist C.F."/>
            <person name="Harrison R.J."/>
            <person name="Brurberg M.B."/>
        </authorList>
    </citation>
    <scope>NUCLEOTIDE SEQUENCE [LARGE SCALE GENOMIC DNA]</scope>
    <source>
        <strain evidence="4 5">10300</strain>
    </source>
</reference>
<dbReference type="Proteomes" id="UP000251314">
    <property type="component" value="Unassembled WGS sequence"/>
</dbReference>
<keyword evidence="5" id="KW-1185">Reference proteome</keyword>
<protein>
    <submittedName>
        <fullName evidence="4">Uncharacterized protein</fullName>
    </submittedName>
</protein>
<evidence type="ECO:0000313" key="5">
    <source>
        <dbReference type="Proteomes" id="UP000251314"/>
    </source>
</evidence>
<dbReference type="VEuPathDB" id="FungiDB:PC110_g2366"/>
<dbReference type="EMBL" id="RCMK01000250">
    <property type="protein sequence ID" value="KAG2941071.1"/>
    <property type="molecule type" value="Genomic_DNA"/>
</dbReference>
<proteinExistence type="predicted"/>
<feature type="compositionally biased region" description="Acidic residues" evidence="1">
    <location>
        <begin position="118"/>
        <end position="134"/>
    </location>
</feature>
<gene>
    <name evidence="4" type="ORF">PC110_g2366</name>
    <name evidence="2" type="ORF">PC117_g10335</name>
    <name evidence="3" type="ORF">PC118_g9148</name>
</gene>
<comment type="caution">
    <text evidence="4">The sequence shown here is derived from an EMBL/GenBank/DDBJ whole genome shotgun (WGS) entry which is preliminary data.</text>
</comment>
<organism evidence="4 5">
    <name type="scientific">Phytophthora cactorum</name>
    <dbReference type="NCBI Taxonomy" id="29920"/>
    <lineage>
        <taxon>Eukaryota</taxon>
        <taxon>Sar</taxon>
        <taxon>Stramenopiles</taxon>
        <taxon>Oomycota</taxon>
        <taxon>Peronosporomycetes</taxon>
        <taxon>Peronosporales</taxon>
        <taxon>Peronosporaceae</taxon>
        <taxon>Phytophthora</taxon>
    </lineage>
</organism>
<name>A0A329SXI1_9STRA</name>
<evidence type="ECO:0000313" key="3">
    <source>
        <dbReference type="EMBL" id="KAG2983905.1"/>
    </source>
</evidence>
<dbReference type="Proteomes" id="UP000736787">
    <property type="component" value="Unassembled WGS sequence"/>
</dbReference>
<accession>A0A329SXI1</accession>